<dbReference type="OrthoDB" id="4473401at2759"/>
<dbReference type="Pfam" id="PF02822">
    <property type="entry name" value="Antistasin"/>
    <property type="match status" value="1"/>
</dbReference>
<dbReference type="InterPro" id="IPR004094">
    <property type="entry name" value="Antistasin-like"/>
</dbReference>
<evidence type="ECO:0000259" key="11">
    <source>
        <dbReference type="PROSITE" id="PS51252"/>
    </source>
</evidence>
<keyword evidence="4" id="KW-1015">Disulfide bond</keyword>
<keyword evidence="5" id="KW-0393">Immunoglobulin domain</keyword>
<dbReference type="PROSITE" id="PS00280">
    <property type="entry name" value="BPTI_KUNITZ_1"/>
    <property type="match status" value="1"/>
</dbReference>
<feature type="domain" description="Antistasin-like" evidence="11">
    <location>
        <begin position="493"/>
        <end position="518"/>
    </location>
</feature>
<dbReference type="PROSITE" id="PS51390">
    <property type="entry name" value="WAP"/>
    <property type="match status" value="3"/>
</dbReference>
<dbReference type="InterPro" id="IPR002223">
    <property type="entry name" value="Kunitz_BPTI"/>
</dbReference>
<dbReference type="Gene3D" id="2.10.22.10">
    <property type="entry name" value="Antistasin, domain 1"/>
    <property type="match status" value="1"/>
</dbReference>
<feature type="domain" description="WAP" evidence="12">
    <location>
        <begin position="253"/>
        <end position="306"/>
    </location>
</feature>
<dbReference type="CDD" id="cd00191">
    <property type="entry name" value="TY"/>
    <property type="match status" value="1"/>
</dbReference>
<dbReference type="SUPFAM" id="SSF57256">
    <property type="entry name" value="Elafin-like"/>
    <property type="match status" value="1"/>
</dbReference>
<evidence type="ECO:0000256" key="7">
    <source>
        <dbReference type="SAM" id="Coils"/>
    </source>
</evidence>
<dbReference type="SMART" id="SM00211">
    <property type="entry name" value="TY"/>
    <property type="match status" value="2"/>
</dbReference>
<dbReference type="Gene3D" id="4.10.410.10">
    <property type="entry name" value="Pancreatic trypsin inhibitor Kunitz domain"/>
    <property type="match status" value="1"/>
</dbReference>
<dbReference type="SMART" id="SM00217">
    <property type="entry name" value="WAP"/>
    <property type="match status" value="2"/>
</dbReference>
<dbReference type="InterPro" id="IPR000716">
    <property type="entry name" value="Thyroglobulin_1"/>
</dbReference>
<dbReference type="PRINTS" id="PR00759">
    <property type="entry name" value="BASICPTASE"/>
</dbReference>
<dbReference type="PROSITE" id="PS51252">
    <property type="entry name" value="ANTISTASIN"/>
    <property type="match status" value="1"/>
</dbReference>
<feature type="domain" description="Thyroglobulin type-1" evidence="10">
    <location>
        <begin position="770"/>
        <end position="853"/>
    </location>
</feature>
<dbReference type="SUPFAM" id="SSF57610">
    <property type="entry name" value="Thyroglobulin type-1 domain"/>
    <property type="match status" value="2"/>
</dbReference>
<comment type="caution">
    <text evidence="13">The sequence shown here is derived from an EMBL/GenBank/DDBJ whole genome shotgun (WGS) entry which is preliminary data.</text>
</comment>
<dbReference type="InterPro" id="IPR036857">
    <property type="entry name" value="Thyroglobulin_1_sf"/>
</dbReference>
<feature type="domain" description="WAP" evidence="12">
    <location>
        <begin position="353"/>
        <end position="415"/>
    </location>
</feature>
<dbReference type="Gene3D" id="4.10.800.10">
    <property type="entry name" value="Thyroglobulin type-1"/>
    <property type="match status" value="2"/>
</dbReference>
<evidence type="ECO:0000256" key="2">
    <source>
        <dbReference type="ARBA" id="ARBA00022525"/>
    </source>
</evidence>
<dbReference type="GO" id="GO:0004867">
    <property type="term" value="F:serine-type endopeptidase inhibitor activity"/>
    <property type="evidence" value="ECO:0007669"/>
    <property type="project" value="InterPro"/>
</dbReference>
<protein>
    <submittedName>
        <fullName evidence="13">Uncharacterized protein</fullName>
    </submittedName>
</protein>
<dbReference type="InterPro" id="IPR028150">
    <property type="entry name" value="Lustrin_cystein"/>
</dbReference>
<name>A0A6V7VFC8_MELEN</name>
<dbReference type="SMART" id="SM00289">
    <property type="entry name" value="WR1"/>
    <property type="match status" value="3"/>
</dbReference>
<feature type="domain" description="BPTI/Kunitz inhibitor" evidence="9">
    <location>
        <begin position="1121"/>
        <end position="1184"/>
    </location>
</feature>
<dbReference type="PANTHER" id="PTHR45938">
    <property type="entry name" value="ACP24A4-RELATED"/>
    <property type="match status" value="1"/>
</dbReference>
<dbReference type="Pfam" id="PF00086">
    <property type="entry name" value="Thyroglobulin_1"/>
    <property type="match status" value="2"/>
</dbReference>
<comment type="caution">
    <text evidence="6">Lacks conserved residue(s) required for the propagation of feature annotation.</text>
</comment>
<dbReference type="InterPro" id="IPR036880">
    <property type="entry name" value="Kunitz_BPTI_sf"/>
</dbReference>
<dbReference type="PROSITE" id="PS50279">
    <property type="entry name" value="BPTI_KUNITZ_2"/>
    <property type="match status" value="1"/>
</dbReference>
<reference evidence="13 14" key="1">
    <citation type="submission" date="2020-08" db="EMBL/GenBank/DDBJ databases">
        <authorList>
            <person name="Koutsovoulos G."/>
            <person name="Danchin GJ E."/>
        </authorList>
    </citation>
    <scope>NUCLEOTIDE SEQUENCE [LARGE SCALE GENOMIC DNA]</scope>
</reference>
<keyword evidence="7" id="KW-0175">Coiled coil</keyword>
<dbReference type="EMBL" id="CAJEWN010000212">
    <property type="protein sequence ID" value="CAD2173104.1"/>
    <property type="molecule type" value="Genomic_DNA"/>
</dbReference>
<sequence>MKTKFKIFKLIFIIFINLINSSKDEEIITSSNISSDKINPVNEHESKEDEVFDGECPVININKNIQQQSTTDWCPIQCLNDLDCSELPNSRCCPSECGGWKCISKTKLISSPRPPVQIQPLKNNLYIQQLNEGRKNEKEIKKGDGEQENIEEESSPINSILLRPNIENPLLKCELIKCVNPLYKCQLVELDCLTIPCPTVAKCLLNPCPNGSPMVMSNGVTALCKRTQQCWEGYWCHKIGYNGLGFCCPEPKKLSNPGNCPFKKSTTTNLYLNNKCQAKCKSDEDCFGKGEKCCFNGCGLNCFKLNEENEEIGGLEGLIEDKNEFVIQRPTQTKMKTSIENQKQMVELSENNKTKKFGNCPKIFLNKINTTTIIQQLCKINEIKENECNNDNDCEGLQKCCSDICGNKLICLYPESGTSKCILIRISAEIFSKFSDYNKLQKPKCDRSGHYLPIQSLDGFTWCVDNLSSTGIELYGTRAPNEVFRGCELRRICPSVNCELKCPFGFQMDGLGCPQCICRSPLCDSIQCPIGTVCRLVRQKCEENNKNKIFYFCLIPQCLLNTCLRGEPIEDLESGELKQCNEQKGIKCPPGFYCQKLGIGESGYCCSGLVLQNNLFDSATKCPSLPNLLYRRNQTELTGNSKKQILGCRLTSECKKGKICCFNGWGSECFLEEEINNENEEKIKIIKLNKEKKEEEDEKENIITKYSFNSTKELSTELFFKKQCPIYLKNASNPGCVNNCFSDSDCIERSEHSICCQVGCGRKCKFPELANLCIHLLKSTLNELDKLSTIKHLINKKQQNQLILPKCNSEGFFENIQFNSLLGQYWCVDKYTGTEIPDTRTSISPLAPTIPDCSIRHKCPFNCLNKKEESSCKYGFKLNHKGCFINENCECRDPCETFKCSLPESEVCILKQTKCLTPPCPSIPKCILNICTNSKLFNSFDENKNIKICTKNSTECNEEEEEECLFLPEILEEENKEEMMGFCCRRSDEEQKKLLDSTETKLIALQSETQIQTTTEEIITPTTIFEENIDENDYKCENTKHPALNKLLKLPIYCNPNEENNFCPANFKCIRKPFLEGEKDKLGICCELIKENEGEEEKEGEKEELINNNKREFKEEEENNCFLPLNEGIIINNKLKKEENICDKSIELRYFYNLIENKCEEFIYAGCGGNENNFYTKEECENQCIGVNNLKIKNELNNLNEHFTIGLTLIPVENKEEIEEMER</sequence>
<dbReference type="GO" id="GO:0048019">
    <property type="term" value="F:receptor antagonist activity"/>
    <property type="evidence" value="ECO:0007669"/>
    <property type="project" value="TreeGrafter"/>
</dbReference>
<evidence type="ECO:0000259" key="12">
    <source>
        <dbReference type="PROSITE" id="PS51390"/>
    </source>
</evidence>
<evidence type="ECO:0000256" key="1">
    <source>
        <dbReference type="ARBA" id="ARBA00004613"/>
    </source>
</evidence>
<evidence type="ECO:0000313" key="13">
    <source>
        <dbReference type="EMBL" id="CAD2173104.1"/>
    </source>
</evidence>
<dbReference type="SUPFAM" id="SSF57362">
    <property type="entry name" value="BPTI-like"/>
    <property type="match status" value="1"/>
</dbReference>
<organism evidence="13 14">
    <name type="scientific">Meloidogyne enterolobii</name>
    <name type="common">Root-knot nematode worm</name>
    <name type="synonym">Meloidogyne mayaguensis</name>
    <dbReference type="NCBI Taxonomy" id="390850"/>
    <lineage>
        <taxon>Eukaryota</taxon>
        <taxon>Metazoa</taxon>
        <taxon>Ecdysozoa</taxon>
        <taxon>Nematoda</taxon>
        <taxon>Chromadorea</taxon>
        <taxon>Rhabditida</taxon>
        <taxon>Tylenchina</taxon>
        <taxon>Tylenchomorpha</taxon>
        <taxon>Tylenchoidea</taxon>
        <taxon>Meloidogynidae</taxon>
        <taxon>Meloidogyninae</taxon>
        <taxon>Meloidogyne</taxon>
    </lineage>
</organism>
<dbReference type="CDD" id="cd00109">
    <property type="entry name" value="Kunitz-type"/>
    <property type="match status" value="1"/>
</dbReference>
<dbReference type="PROSITE" id="PS51162">
    <property type="entry name" value="THYROGLOBULIN_1_2"/>
    <property type="match status" value="2"/>
</dbReference>
<evidence type="ECO:0000259" key="9">
    <source>
        <dbReference type="PROSITE" id="PS50279"/>
    </source>
</evidence>
<dbReference type="Pfam" id="PF00014">
    <property type="entry name" value="Kunitz_BPTI"/>
    <property type="match status" value="1"/>
</dbReference>
<feature type="signal peptide" evidence="8">
    <location>
        <begin position="1"/>
        <end position="21"/>
    </location>
</feature>
<feature type="domain" description="WAP" evidence="12">
    <location>
        <begin position="718"/>
        <end position="768"/>
    </location>
</feature>
<feature type="domain" description="Thyroglobulin type-1" evidence="10">
    <location>
        <begin position="418"/>
        <end position="498"/>
    </location>
</feature>
<dbReference type="SMART" id="SM00131">
    <property type="entry name" value="KU"/>
    <property type="match status" value="1"/>
</dbReference>
<proteinExistence type="predicted"/>
<dbReference type="Pfam" id="PF14625">
    <property type="entry name" value="Lustrin_cystein"/>
    <property type="match status" value="3"/>
</dbReference>
<dbReference type="InterPro" id="IPR006150">
    <property type="entry name" value="Cys_repeat_1"/>
</dbReference>
<keyword evidence="2" id="KW-0964">Secreted</keyword>
<dbReference type="InterPro" id="IPR020901">
    <property type="entry name" value="Prtase_inh_Kunz-CS"/>
</dbReference>
<dbReference type="Gene3D" id="4.10.75.10">
    <property type="entry name" value="Elafin-like"/>
    <property type="match status" value="2"/>
</dbReference>
<dbReference type="Pfam" id="PF00095">
    <property type="entry name" value="WAP"/>
    <property type="match status" value="2"/>
</dbReference>
<evidence type="ECO:0000313" key="14">
    <source>
        <dbReference type="Proteomes" id="UP000580250"/>
    </source>
</evidence>
<evidence type="ECO:0000256" key="4">
    <source>
        <dbReference type="ARBA" id="ARBA00023157"/>
    </source>
</evidence>
<accession>A0A6V7VFC8</accession>
<dbReference type="SUPFAM" id="SSF57262">
    <property type="entry name" value="Leech antihemostatic proteins"/>
    <property type="match status" value="1"/>
</dbReference>
<evidence type="ECO:0000256" key="6">
    <source>
        <dbReference type="PROSITE-ProRule" id="PRU00500"/>
    </source>
</evidence>
<dbReference type="GO" id="GO:0050431">
    <property type="term" value="F:transforming growth factor beta binding"/>
    <property type="evidence" value="ECO:0007669"/>
    <property type="project" value="TreeGrafter"/>
</dbReference>
<evidence type="ECO:0000256" key="5">
    <source>
        <dbReference type="ARBA" id="ARBA00023319"/>
    </source>
</evidence>
<feature type="chain" id="PRO_5028392958" evidence="8">
    <location>
        <begin position="22"/>
        <end position="1223"/>
    </location>
</feature>
<evidence type="ECO:0000256" key="3">
    <source>
        <dbReference type="ARBA" id="ARBA00022729"/>
    </source>
</evidence>
<dbReference type="InterPro" id="IPR011061">
    <property type="entry name" value="Hirudin/antistatin"/>
</dbReference>
<evidence type="ECO:0000256" key="8">
    <source>
        <dbReference type="SAM" id="SignalP"/>
    </source>
</evidence>
<gene>
    <name evidence="13" type="ORF">MENT_LOCUS24691</name>
</gene>
<dbReference type="Proteomes" id="UP000580250">
    <property type="component" value="Unassembled WGS sequence"/>
</dbReference>
<comment type="subcellular location">
    <subcellularLocation>
        <location evidence="1">Secreted</location>
    </subcellularLocation>
</comment>
<dbReference type="InterPro" id="IPR036645">
    <property type="entry name" value="Elafin-like_sf"/>
</dbReference>
<dbReference type="PANTHER" id="PTHR45938:SF7">
    <property type="entry name" value="WAP, KAZAL, IMMUNOGLOBULIN, KUNITZ AND NTR DOMAIN-CONTAINING PROTEIN 2"/>
    <property type="match status" value="1"/>
</dbReference>
<dbReference type="GO" id="GO:0005615">
    <property type="term" value="C:extracellular space"/>
    <property type="evidence" value="ECO:0007669"/>
    <property type="project" value="TreeGrafter"/>
</dbReference>
<dbReference type="InterPro" id="IPR008197">
    <property type="entry name" value="WAP_dom"/>
</dbReference>
<evidence type="ECO:0000259" key="10">
    <source>
        <dbReference type="PROSITE" id="PS51162"/>
    </source>
</evidence>
<keyword evidence="3 8" id="KW-0732">Signal</keyword>
<feature type="coiled-coil region" evidence="7">
    <location>
        <begin position="671"/>
        <end position="705"/>
    </location>
</feature>
<dbReference type="AlphaFoldDB" id="A0A6V7VFC8"/>